<dbReference type="EMBL" id="DXCX01000077">
    <property type="protein sequence ID" value="HIY73797.1"/>
    <property type="molecule type" value="Genomic_DNA"/>
</dbReference>
<organism evidence="12 13">
    <name type="scientific">Candidatus Intestinimonas merdavium</name>
    <dbReference type="NCBI Taxonomy" id="2838622"/>
    <lineage>
        <taxon>Bacteria</taxon>
        <taxon>Bacillati</taxon>
        <taxon>Bacillota</taxon>
        <taxon>Clostridia</taxon>
        <taxon>Eubacteriales</taxon>
        <taxon>Intestinimonas</taxon>
    </lineage>
</organism>
<protein>
    <recommendedName>
        <fullName evidence="3 10">Thymidylate kinase</fullName>
        <ecNumber evidence="2 10">2.7.4.9</ecNumber>
    </recommendedName>
    <alternativeName>
        <fullName evidence="10">dTMP kinase</fullName>
    </alternativeName>
</protein>
<dbReference type="Proteomes" id="UP000886824">
    <property type="component" value="Unassembled WGS sequence"/>
</dbReference>
<dbReference type="InterPro" id="IPR039430">
    <property type="entry name" value="Thymidylate_kin-like_dom"/>
</dbReference>
<evidence type="ECO:0000256" key="10">
    <source>
        <dbReference type="HAMAP-Rule" id="MF_00165"/>
    </source>
</evidence>
<comment type="catalytic activity">
    <reaction evidence="9 10">
        <text>dTMP + ATP = dTDP + ADP</text>
        <dbReference type="Rhea" id="RHEA:13517"/>
        <dbReference type="ChEBI" id="CHEBI:30616"/>
        <dbReference type="ChEBI" id="CHEBI:58369"/>
        <dbReference type="ChEBI" id="CHEBI:63528"/>
        <dbReference type="ChEBI" id="CHEBI:456216"/>
        <dbReference type="EC" id="2.7.4.9"/>
    </reaction>
</comment>
<dbReference type="PANTHER" id="PTHR10344:SF4">
    <property type="entry name" value="UMP-CMP KINASE 2, MITOCHONDRIAL"/>
    <property type="match status" value="1"/>
</dbReference>
<evidence type="ECO:0000256" key="8">
    <source>
        <dbReference type="ARBA" id="ARBA00022840"/>
    </source>
</evidence>
<evidence type="ECO:0000256" key="6">
    <source>
        <dbReference type="ARBA" id="ARBA00022741"/>
    </source>
</evidence>
<dbReference type="GO" id="GO:0006233">
    <property type="term" value="P:dTDP biosynthetic process"/>
    <property type="evidence" value="ECO:0007669"/>
    <property type="project" value="InterPro"/>
</dbReference>
<feature type="domain" description="Thymidylate kinase-like" evidence="11">
    <location>
        <begin position="8"/>
        <end position="188"/>
    </location>
</feature>
<evidence type="ECO:0000256" key="5">
    <source>
        <dbReference type="ARBA" id="ARBA00022727"/>
    </source>
</evidence>
<dbReference type="InterPro" id="IPR027417">
    <property type="entry name" value="P-loop_NTPase"/>
</dbReference>
<gene>
    <name evidence="10" type="primary">tmk</name>
    <name evidence="12" type="ORF">H9826_07475</name>
</gene>
<evidence type="ECO:0000256" key="2">
    <source>
        <dbReference type="ARBA" id="ARBA00012980"/>
    </source>
</evidence>
<dbReference type="GO" id="GO:0005524">
    <property type="term" value="F:ATP binding"/>
    <property type="evidence" value="ECO:0007669"/>
    <property type="project" value="UniProtKB-UniRule"/>
</dbReference>
<reference evidence="12" key="1">
    <citation type="journal article" date="2021" name="PeerJ">
        <title>Extensive microbial diversity within the chicken gut microbiome revealed by metagenomics and culture.</title>
        <authorList>
            <person name="Gilroy R."/>
            <person name="Ravi A."/>
            <person name="Getino M."/>
            <person name="Pursley I."/>
            <person name="Horton D.L."/>
            <person name="Alikhan N.F."/>
            <person name="Baker D."/>
            <person name="Gharbi K."/>
            <person name="Hall N."/>
            <person name="Watson M."/>
            <person name="Adriaenssens E.M."/>
            <person name="Foster-Nyarko E."/>
            <person name="Jarju S."/>
            <person name="Secka A."/>
            <person name="Antonio M."/>
            <person name="Oren A."/>
            <person name="Chaudhuri R.R."/>
            <person name="La Ragione R."/>
            <person name="Hildebrand F."/>
            <person name="Pallen M.J."/>
        </authorList>
    </citation>
    <scope>NUCLEOTIDE SEQUENCE</scope>
    <source>
        <strain evidence="12">CHK33-7979</strain>
    </source>
</reference>
<evidence type="ECO:0000256" key="1">
    <source>
        <dbReference type="ARBA" id="ARBA00009776"/>
    </source>
</evidence>
<dbReference type="GO" id="GO:0006227">
    <property type="term" value="P:dUDP biosynthetic process"/>
    <property type="evidence" value="ECO:0007669"/>
    <property type="project" value="TreeGrafter"/>
</dbReference>
<dbReference type="Pfam" id="PF02223">
    <property type="entry name" value="Thymidylate_kin"/>
    <property type="match status" value="1"/>
</dbReference>
<keyword evidence="7 10" id="KW-0418">Kinase</keyword>
<evidence type="ECO:0000259" key="11">
    <source>
        <dbReference type="Pfam" id="PF02223"/>
    </source>
</evidence>
<dbReference type="PANTHER" id="PTHR10344">
    <property type="entry name" value="THYMIDYLATE KINASE"/>
    <property type="match status" value="1"/>
</dbReference>
<evidence type="ECO:0000256" key="9">
    <source>
        <dbReference type="ARBA" id="ARBA00048743"/>
    </source>
</evidence>
<evidence type="ECO:0000256" key="4">
    <source>
        <dbReference type="ARBA" id="ARBA00022679"/>
    </source>
</evidence>
<dbReference type="HAMAP" id="MF_00165">
    <property type="entry name" value="Thymidylate_kinase"/>
    <property type="match status" value="1"/>
</dbReference>
<dbReference type="AlphaFoldDB" id="A0A9D2CEA4"/>
<dbReference type="GO" id="GO:0005829">
    <property type="term" value="C:cytosol"/>
    <property type="evidence" value="ECO:0007669"/>
    <property type="project" value="TreeGrafter"/>
</dbReference>
<keyword evidence="6 10" id="KW-0547">Nucleotide-binding</keyword>
<reference evidence="12" key="2">
    <citation type="submission" date="2021-04" db="EMBL/GenBank/DDBJ databases">
        <authorList>
            <person name="Gilroy R."/>
        </authorList>
    </citation>
    <scope>NUCLEOTIDE SEQUENCE</scope>
    <source>
        <strain evidence="12">CHK33-7979</strain>
    </source>
</reference>
<dbReference type="EC" id="2.7.4.9" evidence="2 10"/>
<name>A0A9D2CEA4_9FIRM</name>
<sequence>MRGKLIVLEGTDGSGKSTQFSLLCRRMGEAGKPFHRIVFPQYQEPSSALVRMYLGGEFGSHPDDVNAYAASTFYAVDRYASYKKVWGADYEGGGLILSDRYTTSNAVHQTSKLPEAGWEPFLRWLFDFEYDKLGLPAPDLVLYLDMPTDRAVEMLRRREGETHTTGDIHEADTAYLRRCRRAALAAADLCGWERVSCVDEEGAVLSPEVIHQQIWDRIVPLL</sequence>
<keyword evidence="5 10" id="KW-0545">Nucleotide biosynthesis</keyword>
<dbReference type="GO" id="GO:0004798">
    <property type="term" value="F:dTMP kinase activity"/>
    <property type="evidence" value="ECO:0007669"/>
    <property type="project" value="UniProtKB-UniRule"/>
</dbReference>
<evidence type="ECO:0000313" key="12">
    <source>
        <dbReference type="EMBL" id="HIY73797.1"/>
    </source>
</evidence>
<dbReference type="Gene3D" id="3.40.50.300">
    <property type="entry name" value="P-loop containing nucleotide triphosphate hydrolases"/>
    <property type="match status" value="1"/>
</dbReference>
<dbReference type="InterPro" id="IPR018094">
    <property type="entry name" value="Thymidylate_kinase"/>
</dbReference>
<feature type="binding site" evidence="10">
    <location>
        <begin position="10"/>
        <end position="17"/>
    </location>
    <ligand>
        <name>ATP</name>
        <dbReference type="ChEBI" id="CHEBI:30616"/>
    </ligand>
</feature>
<evidence type="ECO:0000313" key="13">
    <source>
        <dbReference type="Proteomes" id="UP000886824"/>
    </source>
</evidence>
<comment type="caution">
    <text evidence="12">The sequence shown here is derived from an EMBL/GenBank/DDBJ whole genome shotgun (WGS) entry which is preliminary data.</text>
</comment>
<proteinExistence type="inferred from homology"/>
<keyword evidence="4 10" id="KW-0808">Transferase</keyword>
<comment type="similarity">
    <text evidence="1 10">Belongs to the thymidylate kinase family.</text>
</comment>
<dbReference type="SUPFAM" id="SSF52540">
    <property type="entry name" value="P-loop containing nucleoside triphosphate hydrolases"/>
    <property type="match status" value="1"/>
</dbReference>
<evidence type="ECO:0000256" key="7">
    <source>
        <dbReference type="ARBA" id="ARBA00022777"/>
    </source>
</evidence>
<evidence type="ECO:0000256" key="3">
    <source>
        <dbReference type="ARBA" id="ARBA00017144"/>
    </source>
</evidence>
<comment type="function">
    <text evidence="10">Phosphorylation of dTMP to form dTDP in both de novo and salvage pathways of dTTP synthesis.</text>
</comment>
<accession>A0A9D2CEA4</accession>
<keyword evidence="8 10" id="KW-0067">ATP-binding</keyword>
<dbReference type="GO" id="GO:0006235">
    <property type="term" value="P:dTTP biosynthetic process"/>
    <property type="evidence" value="ECO:0007669"/>
    <property type="project" value="UniProtKB-UniRule"/>
</dbReference>